<sequence length="116" mass="12951">MATNIDIEKRWPERRVFFRDVRPYAVPESLEDLKGPVGGVVELPHAVLWAPGDGRVDLDEEGGVGLAYRAVIAEGTVADQVAILNRDLLLAAWPELLLPRRVRALWEARFPSLRAV</sequence>
<evidence type="ECO:0000313" key="1">
    <source>
        <dbReference type="EMBL" id="SPT53653.1"/>
    </source>
</evidence>
<organism evidence="1 2">
    <name type="scientific">Actinomyces bovis</name>
    <dbReference type="NCBI Taxonomy" id="1658"/>
    <lineage>
        <taxon>Bacteria</taxon>
        <taxon>Bacillati</taxon>
        <taxon>Actinomycetota</taxon>
        <taxon>Actinomycetes</taxon>
        <taxon>Actinomycetales</taxon>
        <taxon>Actinomycetaceae</taxon>
        <taxon>Actinomyces</taxon>
    </lineage>
</organism>
<accession>A0ABY1VRI6</accession>
<comment type="caution">
    <text evidence="1">The sequence shown here is derived from an EMBL/GenBank/DDBJ whole genome shotgun (WGS) entry which is preliminary data.</text>
</comment>
<dbReference type="EMBL" id="UAPQ01000007">
    <property type="protein sequence ID" value="SPT53653.1"/>
    <property type="molecule type" value="Genomic_DNA"/>
</dbReference>
<name>A0ABY1VRI6_9ACTO</name>
<evidence type="ECO:0008006" key="3">
    <source>
        <dbReference type="Google" id="ProtNLM"/>
    </source>
</evidence>
<dbReference type="RefSeq" id="WP_197719034.1">
    <property type="nucleotide sequence ID" value="NZ_UAPQ01000007.1"/>
</dbReference>
<gene>
    <name evidence="1" type="ORF">NCTC11535_01326</name>
</gene>
<reference evidence="1 2" key="1">
    <citation type="submission" date="2018-06" db="EMBL/GenBank/DDBJ databases">
        <authorList>
            <consortium name="Pathogen Informatics"/>
            <person name="Doyle S."/>
        </authorList>
    </citation>
    <scope>NUCLEOTIDE SEQUENCE [LARGE SCALE GENOMIC DNA]</scope>
    <source>
        <strain evidence="1 2">NCTC11535</strain>
    </source>
</reference>
<dbReference type="Proteomes" id="UP000250006">
    <property type="component" value="Unassembled WGS sequence"/>
</dbReference>
<proteinExistence type="predicted"/>
<protein>
    <recommendedName>
        <fullName evidence="3">Transcriptional regulator</fullName>
    </recommendedName>
</protein>
<keyword evidence="2" id="KW-1185">Reference proteome</keyword>
<evidence type="ECO:0000313" key="2">
    <source>
        <dbReference type="Proteomes" id="UP000250006"/>
    </source>
</evidence>